<organism evidence="1 2">
    <name type="scientific">Characodon lateralis</name>
    <dbReference type="NCBI Taxonomy" id="208331"/>
    <lineage>
        <taxon>Eukaryota</taxon>
        <taxon>Metazoa</taxon>
        <taxon>Chordata</taxon>
        <taxon>Craniata</taxon>
        <taxon>Vertebrata</taxon>
        <taxon>Euteleostomi</taxon>
        <taxon>Actinopterygii</taxon>
        <taxon>Neopterygii</taxon>
        <taxon>Teleostei</taxon>
        <taxon>Neoteleostei</taxon>
        <taxon>Acanthomorphata</taxon>
        <taxon>Ovalentaria</taxon>
        <taxon>Atherinomorphae</taxon>
        <taxon>Cyprinodontiformes</taxon>
        <taxon>Goodeidae</taxon>
        <taxon>Characodon</taxon>
    </lineage>
</organism>
<keyword evidence="2" id="KW-1185">Reference proteome</keyword>
<evidence type="ECO:0000313" key="2">
    <source>
        <dbReference type="Proteomes" id="UP001352852"/>
    </source>
</evidence>
<accession>A0ABU7DR21</accession>
<sequence length="135" mass="14665">MSLMVQTDSCQQILRSAGISLERRGTNKTHSIPASLPDTGILQRVRLRPVFSAAVQGSVRGSDHSGPPVDLCAQLKRLQLYVGNQPTASCYITVEWSEVDWSGVECPQLRICKPSGHFHPATPTLCIQPGSGRIL</sequence>
<evidence type="ECO:0000313" key="1">
    <source>
        <dbReference type="EMBL" id="MED6277387.1"/>
    </source>
</evidence>
<dbReference type="EMBL" id="JAHUTJ010033696">
    <property type="protein sequence ID" value="MED6277387.1"/>
    <property type="molecule type" value="Genomic_DNA"/>
</dbReference>
<name>A0ABU7DR21_9TELE</name>
<dbReference type="Proteomes" id="UP001352852">
    <property type="component" value="Unassembled WGS sequence"/>
</dbReference>
<protein>
    <submittedName>
        <fullName evidence="1">Uncharacterized protein</fullName>
    </submittedName>
</protein>
<gene>
    <name evidence="1" type="ORF">CHARACLAT_012891</name>
</gene>
<comment type="caution">
    <text evidence="1">The sequence shown here is derived from an EMBL/GenBank/DDBJ whole genome shotgun (WGS) entry which is preliminary data.</text>
</comment>
<proteinExistence type="predicted"/>
<reference evidence="1 2" key="1">
    <citation type="submission" date="2021-06" db="EMBL/GenBank/DDBJ databases">
        <authorList>
            <person name="Palmer J.M."/>
        </authorList>
    </citation>
    <scope>NUCLEOTIDE SEQUENCE [LARGE SCALE GENOMIC DNA]</scope>
    <source>
        <strain evidence="1 2">CL_MEX2019</strain>
        <tissue evidence="1">Muscle</tissue>
    </source>
</reference>